<reference evidence="1" key="1">
    <citation type="submission" date="2022-09" db="EMBL/GenBank/DDBJ databases">
        <title>On Diversity and Genetic Richness: Insights on Aeromonad Phage Diversity through Physicochemical and Molecular Analysis.</title>
        <authorList>
            <person name="Papa D.M."/>
            <person name="Rousseau G."/>
            <person name="Tremblay D."/>
            <person name="Labrie S."/>
            <person name="Gutierrez T.A."/>
            <person name="Ramos J.D."/>
            <person name="Moineau S."/>
        </authorList>
    </citation>
    <scope>NUCLEOTIDE SEQUENCE</scope>
</reference>
<evidence type="ECO:0000313" key="1">
    <source>
        <dbReference type="EMBL" id="UYD60525.1"/>
    </source>
</evidence>
<dbReference type="EMBL" id="OP380605">
    <property type="protein sequence ID" value="UYD60525.1"/>
    <property type="molecule type" value="Genomic_DNA"/>
</dbReference>
<proteinExistence type="predicted"/>
<protein>
    <submittedName>
        <fullName evidence="1">Uncharacterized protein</fullName>
    </submittedName>
</protein>
<organism evidence="1">
    <name type="scientific">Aeromonas phage vB_AehM_DM2</name>
    <dbReference type="NCBI Taxonomy" id="2973716"/>
    <lineage>
        <taxon>Viruses</taxon>
        <taxon>Duplodnaviria</taxon>
        <taxon>Heunggongvirae</taxon>
        <taxon>Uroviricota</taxon>
        <taxon>Caudoviricetes</taxon>
        <taxon>Pantevenvirales</taxon>
        <taxon>Straboviridae</taxon>
        <taxon>Biquartavirus</taxon>
    </lineage>
</organism>
<name>A0AA94YNS2_9CAUD</name>
<gene>
    <name evidence="1" type="ORF">NPHMPGLK_00190</name>
</gene>
<accession>A0AA94YNS2</accession>
<sequence length="236" mass="27359">MNAIKAHYVATMRYNEFDVNPSKEKLVNRLASRLAWQTAMSSEHRTRLSDRDVYRECVNFCQNMTQWYGTNNDEGYGARAKPMVEDVKNAVVEELQNRGFYTQLFTRENQKGSIECRIPTALLNRWFMNKDVSNAAYPEAVDIAVEEQTFNSDYYLMNGSKVLFLENGRPAQHTLPKLVQGEDGNWRICDRPIKNTPDDAIFKLEKFAREQDGRCWTEYALKLVPGHPMDVINTLK</sequence>